<reference evidence="2 3" key="1">
    <citation type="journal article" date="2020" name="ISME J.">
        <title>Uncovering the hidden diversity of litter-decomposition mechanisms in mushroom-forming fungi.</title>
        <authorList>
            <person name="Floudas D."/>
            <person name="Bentzer J."/>
            <person name="Ahren D."/>
            <person name="Johansson T."/>
            <person name="Persson P."/>
            <person name="Tunlid A."/>
        </authorList>
    </citation>
    <scope>NUCLEOTIDE SEQUENCE [LARGE SCALE GENOMIC DNA]</scope>
    <source>
        <strain evidence="2 3">CBS 101986</strain>
    </source>
</reference>
<feature type="transmembrane region" description="Helical" evidence="1">
    <location>
        <begin position="181"/>
        <end position="202"/>
    </location>
</feature>
<dbReference type="OrthoDB" id="2626017at2759"/>
<name>A0A8H5B2H4_9AGAR</name>
<evidence type="ECO:0000313" key="2">
    <source>
        <dbReference type="EMBL" id="KAF5314828.1"/>
    </source>
</evidence>
<keyword evidence="1" id="KW-0812">Transmembrane</keyword>
<gene>
    <name evidence="2" type="ORF">D9619_007200</name>
</gene>
<evidence type="ECO:0000313" key="3">
    <source>
        <dbReference type="Proteomes" id="UP000567179"/>
    </source>
</evidence>
<dbReference type="AlphaFoldDB" id="A0A8H5B2H4"/>
<sequence>MNSTSGPTLQLPNELNLSPHLSAHKYFLVCTLTVAAWDTLVVSPRALRLWKMPGWPELKVLFHFLQVWMPAEFIVVARSRAGCPLTVGFFDTKWSVETCEKFYLFEPICTAILLAAASAVHVIRISAIYERQRTVVGAMAGLFALQVIITGVMCGFYLLAVPCLPAFPRQFNSIQKSYADGSVAQAAAALFLFVFCVPFLPSTQFKFPSLHSRWKYKLAHMTSLLYCSLPPPPYIFLAVVHIRIRHMVTNTPHEPASRTLFRFENSTSTFILTHW</sequence>
<accession>A0A8H5B2H4</accession>
<dbReference type="Proteomes" id="UP000567179">
    <property type="component" value="Unassembled WGS sequence"/>
</dbReference>
<keyword evidence="1" id="KW-0472">Membrane</keyword>
<keyword evidence="1" id="KW-1133">Transmembrane helix</keyword>
<proteinExistence type="predicted"/>
<evidence type="ECO:0000256" key="1">
    <source>
        <dbReference type="SAM" id="Phobius"/>
    </source>
</evidence>
<feature type="transmembrane region" description="Helical" evidence="1">
    <location>
        <begin position="135"/>
        <end position="161"/>
    </location>
</feature>
<dbReference type="EMBL" id="JAACJJ010000043">
    <property type="protein sequence ID" value="KAF5314828.1"/>
    <property type="molecule type" value="Genomic_DNA"/>
</dbReference>
<feature type="transmembrane region" description="Helical" evidence="1">
    <location>
        <begin position="223"/>
        <end position="244"/>
    </location>
</feature>
<feature type="transmembrane region" description="Helical" evidence="1">
    <location>
        <begin position="102"/>
        <end position="123"/>
    </location>
</feature>
<keyword evidence="3" id="KW-1185">Reference proteome</keyword>
<protein>
    <submittedName>
        <fullName evidence="2">Uncharacterized protein</fullName>
    </submittedName>
</protein>
<comment type="caution">
    <text evidence="2">The sequence shown here is derived from an EMBL/GenBank/DDBJ whole genome shotgun (WGS) entry which is preliminary data.</text>
</comment>
<organism evidence="2 3">
    <name type="scientific">Psilocybe cf. subviscida</name>
    <dbReference type="NCBI Taxonomy" id="2480587"/>
    <lineage>
        <taxon>Eukaryota</taxon>
        <taxon>Fungi</taxon>
        <taxon>Dikarya</taxon>
        <taxon>Basidiomycota</taxon>
        <taxon>Agaricomycotina</taxon>
        <taxon>Agaricomycetes</taxon>
        <taxon>Agaricomycetidae</taxon>
        <taxon>Agaricales</taxon>
        <taxon>Agaricineae</taxon>
        <taxon>Strophariaceae</taxon>
        <taxon>Psilocybe</taxon>
    </lineage>
</organism>